<dbReference type="Pfam" id="PF03692">
    <property type="entry name" value="CxxCxxCC"/>
    <property type="match status" value="1"/>
</dbReference>
<protein>
    <submittedName>
        <fullName evidence="1">Flagellin N-methylase</fullName>
    </submittedName>
</protein>
<dbReference type="EMBL" id="SJPV01000006">
    <property type="protein sequence ID" value="TWU35865.1"/>
    <property type="molecule type" value="Genomic_DNA"/>
</dbReference>
<dbReference type="Proteomes" id="UP000319143">
    <property type="component" value="Unassembled WGS sequence"/>
</dbReference>
<keyword evidence="1" id="KW-0489">Methyltransferase</keyword>
<evidence type="ECO:0000313" key="2">
    <source>
        <dbReference type="Proteomes" id="UP000319143"/>
    </source>
</evidence>
<organism evidence="1 2">
    <name type="scientific">Novipirellula artificiosorum</name>
    <dbReference type="NCBI Taxonomy" id="2528016"/>
    <lineage>
        <taxon>Bacteria</taxon>
        <taxon>Pseudomonadati</taxon>
        <taxon>Planctomycetota</taxon>
        <taxon>Planctomycetia</taxon>
        <taxon>Pirellulales</taxon>
        <taxon>Pirellulaceae</taxon>
        <taxon>Novipirellula</taxon>
    </lineage>
</organism>
<keyword evidence="1" id="KW-0808">Transferase</keyword>
<gene>
    <name evidence="1" type="ORF">Poly41_36160</name>
</gene>
<proteinExistence type="predicted"/>
<dbReference type="InterPro" id="IPR005358">
    <property type="entry name" value="Puta_zinc/iron-chelating_dom"/>
</dbReference>
<accession>A0A5C6DI47</accession>
<evidence type="ECO:0000313" key="1">
    <source>
        <dbReference type="EMBL" id="TWU35865.1"/>
    </source>
</evidence>
<reference evidence="1 2" key="1">
    <citation type="submission" date="2019-02" db="EMBL/GenBank/DDBJ databases">
        <title>Deep-cultivation of Planctomycetes and their phenomic and genomic characterization uncovers novel biology.</title>
        <authorList>
            <person name="Wiegand S."/>
            <person name="Jogler M."/>
            <person name="Boedeker C."/>
            <person name="Pinto D."/>
            <person name="Vollmers J."/>
            <person name="Rivas-Marin E."/>
            <person name="Kohn T."/>
            <person name="Peeters S.H."/>
            <person name="Heuer A."/>
            <person name="Rast P."/>
            <person name="Oberbeckmann S."/>
            <person name="Bunk B."/>
            <person name="Jeske O."/>
            <person name="Meyerdierks A."/>
            <person name="Storesund J.E."/>
            <person name="Kallscheuer N."/>
            <person name="Luecker S."/>
            <person name="Lage O.M."/>
            <person name="Pohl T."/>
            <person name="Merkel B.J."/>
            <person name="Hornburger P."/>
            <person name="Mueller R.-W."/>
            <person name="Bruemmer F."/>
            <person name="Labrenz M."/>
            <person name="Spormann A.M."/>
            <person name="Op Den Camp H."/>
            <person name="Overmann J."/>
            <person name="Amann R."/>
            <person name="Jetten M.S.M."/>
            <person name="Mascher T."/>
            <person name="Medema M.H."/>
            <person name="Devos D.P."/>
            <person name="Kaster A.-K."/>
            <person name="Ovreas L."/>
            <person name="Rohde M."/>
            <person name="Galperin M.Y."/>
            <person name="Jogler C."/>
        </authorList>
    </citation>
    <scope>NUCLEOTIDE SEQUENCE [LARGE SCALE GENOMIC DNA]</scope>
    <source>
        <strain evidence="1 2">Poly41</strain>
    </source>
</reference>
<dbReference type="GO" id="GO:0008168">
    <property type="term" value="F:methyltransferase activity"/>
    <property type="evidence" value="ECO:0007669"/>
    <property type="project" value="UniProtKB-KW"/>
</dbReference>
<dbReference type="OrthoDB" id="271280at2"/>
<keyword evidence="1" id="KW-0282">Flagellum</keyword>
<keyword evidence="1" id="KW-0966">Cell projection</keyword>
<keyword evidence="2" id="KW-1185">Reference proteome</keyword>
<dbReference type="AlphaFoldDB" id="A0A5C6DI47"/>
<keyword evidence="1" id="KW-0969">Cilium</keyword>
<dbReference type="GO" id="GO:0032259">
    <property type="term" value="P:methylation"/>
    <property type="evidence" value="ECO:0007669"/>
    <property type="project" value="UniProtKB-KW"/>
</dbReference>
<comment type="caution">
    <text evidence="1">The sequence shown here is derived from an EMBL/GenBank/DDBJ whole genome shotgun (WGS) entry which is preliminary data.</text>
</comment>
<sequence length="100" mass="11786">MHMGYPAYLQATEQRPAEEHWVSMPAELKSQLIEYMASYTVPEDQIDGPCIWLDLETRRCRHHEHRPRVCRDFQVDGKGCREWRKHSARYLSAATSDVLL</sequence>
<name>A0A5C6DI47_9BACT</name>